<accession>A0A8S5L9X7</accession>
<dbReference type="EMBL" id="BK014662">
    <property type="protein sequence ID" value="DAD66687.1"/>
    <property type="molecule type" value="Genomic_DNA"/>
</dbReference>
<reference evidence="1" key="1">
    <citation type="journal article" date="2021" name="Proc. Natl. Acad. Sci. U.S.A.">
        <title>A Catalog of Tens of Thousands of Viruses from Human Metagenomes Reveals Hidden Associations with Chronic Diseases.</title>
        <authorList>
            <person name="Tisza M.J."/>
            <person name="Buck C.B."/>
        </authorList>
    </citation>
    <scope>NUCLEOTIDE SEQUENCE</scope>
    <source>
        <strain evidence="1">CtPuP5</strain>
    </source>
</reference>
<proteinExistence type="predicted"/>
<name>A0A8S5L9X7_9CAUD</name>
<organism evidence="1">
    <name type="scientific">Myoviridae sp. ctPuP5</name>
    <dbReference type="NCBI Taxonomy" id="2823543"/>
    <lineage>
        <taxon>Viruses</taxon>
        <taxon>Duplodnaviria</taxon>
        <taxon>Heunggongvirae</taxon>
        <taxon>Uroviricota</taxon>
        <taxon>Caudoviricetes</taxon>
    </lineage>
</organism>
<protein>
    <submittedName>
        <fullName evidence="1">Uncharacterized protein</fullName>
    </submittedName>
</protein>
<evidence type="ECO:0000313" key="1">
    <source>
        <dbReference type="EMBL" id="DAD66687.1"/>
    </source>
</evidence>
<sequence length="85" mass="10237">MGRKEYTNVNDFITAIVMNGGWNWVNLKYEFVKYQKEVNLNITFPKWFKKHLKEMYDLSDYAVKKVMYAFKNEIKEAESMKLILA</sequence>